<dbReference type="Proteomes" id="UP001156873">
    <property type="component" value="Unassembled WGS sequence"/>
</dbReference>
<proteinExistence type="predicted"/>
<gene>
    <name evidence="2" type="ORF">QFW81_16150</name>
</gene>
<feature type="compositionally biased region" description="Gly residues" evidence="1">
    <location>
        <begin position="96"/>
        <end position="106"/>
    </location>
</feature>
<dbReference type="CDD" id="cd00761">
    <property type="entry name" value="Glyco_tranf_GTA_type"/>
    <property type="match status" value="1"/>
</dbReference>
<feature type="region of interest" description="Disordered" evidence="1">
    <location>
        <begin position="1"/>
        <end position="38"/>
    </location>
</feature>
<accession>A0ABT6JXL4</accession>
<protein>
    <recommendedName>
        <fullName evidence="4">Glycosyltransferase</fullName>
    </recommendedName>
</protein>
<sequence length="736" mass="81835">MAAAAGVDASQDVEDHPLNPDVERPADLPARPDPDEGRARIRKFESALADERARNAALVVEREGLLRSRSWRVTAPLRWAMSRLAPRGVDSTPGDPGEGAYAGAGGLAPGLLRPQKGDIESDNATFRLLDFGAGLEGVVNDRVLDILRAPSPAEIPGYLGWKAAPPTIAFIGSPDLQLDLAFDARVLALKDDDWESTLSRERPRFLLIEPVWHVEHRHWRYALTRDGRKESLLRLLEHCRQVGIRVVVWYRDTIANLAQFAWLAEHADLLCAADSATAAALANATRHPVEYLPPAIQPALHNRLRGPGLQLAAASLSDRITFDGWWDLQGERLHELPVLRRLQQHRLLVAESRWEFGRIRLADSPEFRRYVVGCLDRHDRLALNRVQGAEVFANEPIAGRSHSVQRMLQAAACGSIVARLDGNQAVLDEFGLPVLDQGGGEPVDALAALLSDPLAAERWRHRSWRGLMHSHTVAHRLQRISSLLGDTDAGFQADEPKIACLLATMRPERLQDCIERFRRDAYPAKELVVVVHGDSIPRRDLTSMVREGEAITFLEMGSNCSLGACLNFAAAHTDAPYWTKVDDDDLYGREYLGDIMLYQRTGDHAVFGKSPMFNYLERVDELLWDPQWAHYANHVHEAIRSRTALVAGGTLGGKAQVLRDIPFSERRRGGSDSDFILRCHDAGLDVLSMDGFNFVRYRSGQAGFHTWQMAEDEARHRSRVVGTRDALGIALLGDSP</sequence>
<keyword evidence="3" id="KW-1185">Reference proteome</keyword>
<feature type="region of interest" description="Disordered" evidence="1">
    <location>
        <begin position="86"/>
        <end position="106"/>
    </location>
</feature>
<dbReference type="InterPro" id="IPR029044">
    <property type="entry name" value="Nucleotide-diphossugar_trans"/>
</dbReference>
<evidence type="ECO:0000313" key="2">
    <source>
        <dbReference type="EMBL" id="MDH5835444.1"/>
    </source>
</evidence>
<dbReference type="Gene3D" id="3.90.550.10">
    <property type="entry name" value="Spore Coat Polysaccharide Biosynthesis Protein SpsA, Chain A"/>
    <property type="match status" value="1"/>
</dbReference>
<evidence type="ECO:0000256" key="1">
    <source>
        <dbReference type="SAM" id="MobiDB-lite"/>
    </source>
</evidence>
<dbReference type="RefSeq" id="WP_280580228.1">
    <property type="nucleotide sequence ID" value="NZ_JARXRO010000020.1"/>
</dbReference>
<dbReference type="SUPFAM" id="SSF53448">
    <property type="entry name" value="Nucleotide-diphospho-sugar transferases"/>
    <property type="match status" value="1"/>
</dbReference>
<feature type="compositionally biased region" description="Basic and acidic residues" evidence="1">
    <location>
        <begin position="13"/>
        <end position="38"/>
    </location>
</feature>
<comment type="caution">
    <text evidence="2">The sequence shown here is derived from an EMBL/GenBank/DDBJ whole genome shotgun (WGS) entry which is preliminary data.</text>
</comment>
<organism evidence="2 3">
    <name type="scientific">Luteimonas kalidii</name>
    <dbReference type="NCBI Taxonomy" id="3042025"/>
    <lineage>
        <taxon>Bacteria</taxon>
        <taxon>Pseudomonadati</taxon>
        <taxon>Pseudomonadota</taxon>
        <taxon>Gammaproteobacteria</taxon>
        <taxon>Lysobacterales</taxon>
        <taxon>Lysobacteraceae</taxon>
        <taxon>Luteimonas</taxon>
    </lineage>
</organism>
<reference evidence="2 3" key="1">
    <citation type="submission" date="2023-04" db="EMBL/GenBank/DDBJ databases">
        <title>Luteimonas sp. M1R5S59.</title>
        <authorList>
            <person name="Sun J.-Q."/>
        </authorList>
    </citation>
    <scope>NUCLEOTIDE SEQUENCE [LARGE SCALE GENOMIC DNA]</scope>
    <source>
        <strain evidence="2 3">M1R5S59</strain>
    </source>
</reference>
<evidence type="ECO:0008006" key="4">
    <source>
        <dbReference type="Google" id="ProtNLM"/>
    </source>
</evidence>
<dbReference type="EMBL" id="JARXRO010000020">
    <property type="protein sequence ID" value="MDH5835444.1"/>
    <property type="molecule type" value="Genomic_DNA"/>
</dbReference>
<name>A0ABT6JXL4_9GAMM</name>
<evidence type="ECO:0000313" key="3">
    <source>
        <dbReference type="Proteomes" id="UP001156873"/>
    </source>
</evidence>